<keyword evidence="6" id="KW-0631">Potassium channel</keyword>
<dbReference type="AlphaFoldDB" id="A0AAV4TXJ9"/>
<evidence type="ECO:0000256" key="5">
    <source>
        <dbReference type="ARBA" id="ARBA00022692"/>
    </source>
</evidence>
<evidence type="ECO:0000313" key="13">
    <source>
        <dbReference type="EMBL" id="GIY50654.1"/>
    </source>
</evidence>
<evidence type="ECO:0000256" key="12">
    <source>
        <dbReference type="SAM" id="Phobius"/>
    </source>
</evidence>
<evidence type="ECO:0000256" key="2">
    <source>
        <dbReference type="ARBA" id="ARBA00005766"/>
    </source>
</evidence>
<comment type="caution">
    <text evidence="13">The sequence shown here is derived from an EMBL/GenBank/DDBJ whole genome shotgun (WGS) entry which is preliminary data.</text>
</comment>
<reference evidence="13 14" key="1">
    <citation type="submission" date="2021-06" db="EMBL/GenBank/DDBJ databases">
        <title>Caerostris darwini draft genome.</title>
        <authorList>
            <person name="Kono N."/>
            <person name="Arakawa K."/>
        </authorList>
    </citation>
    <scope>NUCLEOTIDE SEQUENCE [LARGE SCALE GENOMIC DNA]</scope>
</reference>
<keyword evidence="10 12" id="KW-0472">Membrane</keyword>
<organism evidence="13 14">
    <name type="scientific">Caerostris darwini</name>
    <dbReference type="NCBI Taxonomy" id="1538125"/>
    <lineage>
        <taxon>Eukaryota</taxon>
        <taxon>Metazoa</taxon>
        <taxon>Ecdysozoa</taxon>
        <taxon>Arthropoda</taxon>
        <taxon>Chelicerata</taxon>
        <taxon>Arachnida</taxon>
        <taxon>Araneae</taxon>
        <taxon>Araneomorphae</taxon>
        <taxon>Entelegynae</taxon>
        <taxon>Araneoidea</taxon>
        <taxon>Araneidae</taxon>
        <taxon>Caerostris</taxon>
    </lineage>
</organism>
<dbReference type="GO" id="GO:0012505">
    <property type="term" value="C:endomembrane system"/>
    <property type="evidence" value="ECO:0007669"/>
    <property type="project" value="UniProtKB-SubCell"/>
</dbReference>
<evidence type="ECO:0000256" key="11">
    <source>
        <dbReference type="ARBA" id="ARBA00023303"/>
    </source>
</evidence>
<protein>
    <submittedName>
        <fullName evidence="13">Trimeric intracellular cation channel type 1B.1</fullName>
    </submittedName>
</protein>
<dbReference type="GO" id="GO:0042802">
    <property type="term" value="F:identical protein binding"/>
    <property type="evidence" value="ECO:0007669"/>
    <property type="project" value="InterPro"/>
</dbReference>
<proteinExistence type="inferred from homology"/>
<gene>
    <name evidence="13" type="primary">tric-1B.1</name>
    <name evidence="13" type="ORF">CDAR_429151</name>
</gene>
<dbReference type="GO" id="GO:0016020">
    <property type="term" value="C:membrane"/>
    <property type="evidence" value="ECO:0007669"/>
    <property type="project" value="InterPro"/>
</dbReference>
<keyword evidence="8 12" id="KW-1133">Transmembrane helix</keyword>
<evidence type="ECO:0000256" key="1">
    <source>
        <dbReference type="ARBA" id="ARBA00004127"/>
    </source>
</evidence>
<keyword evidence="7" id="KW-0630">Potassium</keyword>
<evidence type="ECO:0000256" key="7">
    <source>
        <dbReference type="ARBA" id="ARBA00022958"/>
    </source>
</evidence>
<keyword evidence="14" id="KW-1185">Reference proteome</keyword>
<keyword evidence="11" id="KW-0407">Ion channel</keyword>
<name>A0AAV4TXJ9_9ARAC</name>
<feature type="transmembrane region" description="Helical" evidence="12">
    <location>
        <begin position="107"/>
        <end position="124"/>
    </location>
</feature>
<keyword evidence="5 12" id="KW-0812">Transmembrane</keyword>
<feature type="transmembrane region" description="Helical" evidence="12">
    <location>
        <begin position="51"/>
        <end position="72"/>
    </location>
</feature>
<evidence type="ECO:0000256" key="6">
    <source>
        <dbReference type="ARBA" id="ARBA00022826"/>
    </source>
</evidence>
<feature type="transmembrane region" description="Helical" evidence="12">
    <location>
        <begin position="210"/>
        <end position="230"/>
    </location>
</feature>
<evidence type="ECO:0000256" key="4">
    <source>
        <dbReference type="ARBA" id="ARBA00022538"/>
    </source>
</evidence>
<dbReference type="InterPro" id="IPR007866">
    <property type="entry name" value="TRIC_channel"/>
</dbReference>
<dbReference type="PANTHER" id="PTHR12454">
    <property type="entry name" value="TRIMERIC INTRACELLULAR CATION CHANNEL"/>
    <property type="match status" value="1"/>
</dbReference>
<evidence type="ECO:0000256" key="10">
    <source>
        <dbReference type="ARBA" id="ARBA00023136"/>
    </source>
</evidence>
<comment type="similarity">
    <text evidence="2">Belongs to the TMEM38 family.</text>
</comment>
<sequence length="288" mass="32478">MDPEAFLEIANQISRLQMYPFFELAHCLIMCMYVKEDLAGGAHLFSRKHPLACWVSCMLSIYGGAMFASFLLGEPILSSFKNQNSLLLATGAWYVIFYMPFDFGYKVFKFLPIKLVLALMKEVIRCKKVHDGVVHAAKIYPNGYVIMIIIGTLKGNGTAFLKVLERLLRGVWTPNAIELIQMSFPTKACIAASIIFVLDKKTDIISAPHALVYFGIVIFFVYFKLSSMLLGIHDPFVPFENLFCAIFMGGIWDTLQRLLTPAKKGIKKTVNFCNGLICKEIQAQLYHS</sequence>
<feature type="transmembrane region" description="Helical" evidence="12">
    <location>
        <begin position="144"/>
        <end position="164"/>
    </location>
</feature>
<dbReference type="GO" id="GO:0005267">
    <property type="term" value="F:potassium channel activity"/>
    <property type="evidence" value="ECO:0007669"/>
    <property type="project" value="UniProtKB-KW"/>
</dbReference>
<dbReference type="Proteomes" id="UP001054837">
    <property type="component" value="Unassembled WGS sequence"/>
</dbReference>
<keyword evidence="3" id="KW-0813">Transport</keyword>
<keyword evidence="4" id="KW-0633">Potassium transport</keyword>
<evidence type="ECO:0000256" key="9">
    <source>
        <dbReference type="ARBA" id="ARBA00023065"/>
    </source>
</evidence>
<evidence type="ECO:0000256" key="8">
    <source>
        <dbReference type="ARBA" id="ARBA00022989"/>
    </source>
</evidence>
<dbReference type="PANTHER" id="PTHR12454:SF11">
    <property type="entry name" value="GH25683P"/>
    <property type="match status" value="1"/>
</dbReference>
<comment type="subcellular location">
    <subcellularLocation>
        <location evidence="1">Endomembrane system</location>
        <topology evidence="1">Multi-pass membrane protein</topology>
    </subcellularLocation>
</comment>
<feature type="transmembrane region" description="Helical" evidence="12">
    <location>
        <begin position="176"/>
        <end position="198"/>
    </location>
</feature>
<keyword evidence="9" id="KW-0406">Ion transport</keyword>
<evidence type="ECO:0000313" key="14">
    <source>
        <dbReference type="Proteomes" id="UP001054837"/>
    </source>
</evidence>
<dbReference type="EMBL" id="BPLQ01010413">
    <property type="protein sequence ID" value="GIY50654.1"/>
    <property type="molecule type" value="Genomic_DNA"/>
</dbReference>
<accession>A0AAV4TXJ9</accession>
<evidence type="ECO:0000256" key="3">
    <source>
        <dbReference type="ARBA" id="ARBA00022448"/>
    </source>
</evidence>
<dbReference type="Pfam" id="PF05197">
    <property type="entry name" value="TRIC"/>
    <property type="match status" value="1"/>
</dbReference>